<dbReference type="SMART" id="SM00906">
    <property type="entry name" value="Fungal_trans"/>
    <property type="match status" value="1"/>
</dbReference>
<dbReference type="InterPro" id="IPR007219">
    <property type="entry name" value="XnlR_reg_dom"/>
</dbReference>
<dbReference type="CDD" id="cd12148">
    <property type="entry name" value="fungal_TF_MHR"/>
    <property type="match status" value="1"/>
</dbReference>
<dbReference type="InterPro" id="IPR036864">
    <property type="entry name" value="Zn2-C6_fun-type_DNA-bd_sf"/>
</dbReference>
<dbReference type="Pfam" id="PF04082">
    <property type="entry name" value="Fungal_trans"/>
    <property type="match status" value="1"/>
</dbReference>
<dbReference type="GO" id="GO:0000981">
    <property type="term" value="F:DNA-binding transcription factor activity, RNA polymerase II-specific"/>
    <property type="evidence" value="ECO:0007669"/>
    <property type="project" value="InterPro"/>
</dbReference>
<dbReference type="PANTHER" id="PTHR46910">
    <property type="entry name" value="TRANSCRIPTION FACTOR PDR1"/>
    <property type="match status" value="1"/>
</dbReference>
<evidence type="ECO:0000313" key="4">
    <source>
        <dbReference type="EMBL" id="KAJ7224319.1"/>
    </source>
</evidence>
<accession>A0AAD7E2Q1</accession>
<keyword evidence="1" id="KW-0539">Nucleus</keyword>
<reference evidence="4" key="1">
    <citation type="submission" date="2023-03" db="EMBL/GenBank/DDBJ databases">
        <title>Massive genome expansion in bonnet fungi (Mycena s.s.) driven by repeated elements and novel gene families across ecological guilds.</title>
        <authorList>
            <consortium name="Lawrence Berkeley National Laboratory"/>
            <person name="Harder C.B."/>
            <person name="Miyauchi S."/>
            <person name="Viragh M."/>
            <person name="Kuo A."/>
            <person name="Thoen E."/>
            <person name="Andreopoulos B."/>
            <person name="Lu D."/>
            <person name="Skrede I."/>
            <person name="Drula E."/>
            <person name="Henrissat B."/>
            <person name="Morin E."/>
            <person name="Kohler A."/>
            <person name="Barry K."/>
            <person name="LaButti K."/>
            <person name="Morin E."/>
            <person name="Salamov A."/>
            <person name="Lipzen A."/>
            <person name="Mereny Z."/>
            <person name="Hegedus B."/>
            <person name="Baldrian P."/>
            <person name="Stursova M."/>
            <person name="Weitz H."/>
            <person name="Taylor A."/>
            <person name="Grigoriev I.V."/>
            <person name="Nagy L.G."/>
            <person name="Martin F."/>
            <person name="Kauserud H."/>
        </authorList>
    </citation>
    <scope>NUCLEOTIDE SEQUENCE</scope>
    <source>
        <strain evidence="4">9144</strain>
    </source>
</reference>
<evidence type="ECO:0000259" key="3">
    <source>
        <dbReference type="SMART" id="SM00906"/>
    </source>
</evidence>
<evidence type="ECO:0000313" key="5">
    <source>
        <dbReference type="Proteomes" id="UP001219525"/>
    </source>
</evidence>
<gene>
    <name evidence="4" type="ORF">GGX14DRAFT_425186</name>
</gene>
<sequence length="894" mass="99422">MPGNLCSSCKASAVECTYVETAKKRGPPKGYIASMETRIQKIERLLQTLLPEADLAQLHSESSTTRSHVLPPPDEDERAHLSLIENLQRLSLSPDRENRFFGRSSGAMLLQTALNVKLDAEPQNARRHTEFWASRRSREPTPPPQYVFPPPDLAASLVDLYFSNVNLIVPLLHRPTFDRDLSAGLHLTTDGFAATYLLVCAVGARYSSDARVLLDGTNSLHSCGWRWFKQLQLMRDPLGPPVCLYDLQLSALAVIFIHGTSAPQASWTIVSTAIRMAQDVGAHRRKAPTHSWTAEDELWKRAFWVLVLLDRIMSAHFGRPCAIQDEDFDLDFPIDCDDEYWDSLDPAMAFQQPKGKPSRISAFIAFLRLCHVLSFALRTIYSINKSKTLLGLTQGSNNDWEQRIVVELDSALNKWFDGLPDHLRWNPAQEQADFFEQSVALHCAYYHLQIIIHRPYIPKPEKRTPLAFPSLAICLNAARSSSRVLDIYMKRTGDKPLPLSQTAVFTAGLVLLLSIWAGNFRLTTDSSQEMAEVQRCMQMLQACEKRWHSAGQLWDILYELASVGQLPLPASATKNKRERGAEQPKTSAAPPPDSGQVPTSPGSGATSANDGTTPREPRLIAGRRRSTIDVPVLFPSAFGSHPSSLTEPPISGVRRLRPSDVPAITTEFLPHIQHRLQGYRPDTPSSSSSLHGRQHEEHGNPYARGPDTALSTTSLHSQAFIPSMQRSHGPLETPLSVAAPHPTDVFVPSMRREEHHSLDHARDAQTHSVFVPSMPSHDFAHSRAFLDRAAYWHETTSTSPESMFYQHVPNSRHVTNTHEYSGARDVPGNASGQGFLSHRGTVAPTRGHDAAGAPSENVDQETMAVWSAAPIGFELEDWGSYLDTVNQITQARMQ</sequence>
<name>A0AAD7E2Q1_9AGAR</name>
<feature type="domain" description="Xylanolytic transcriptional activator regulatory" evidence="3">
    <location>
        <begin position="266"/>
        <end position="339"/>
    </location>
</feature>
<dbReference type="Proteomes" id="UP001219525">
    <property type="component" value="Unassembled WGS sequence"/>
</dbReference>
<dbReference type="Gene3D" id="4.10.240.10">
    <property type="entry name" value="Zn(2)-C6 fungal-type DNA-binding domain"/>
    <property type="match status" value="1"/>
</dbReference>
<feature type="compositionally biased region" description="Polar residues" evidence="2">
    <location>
        <begin position="596"/>
        <end position="612"/>
    </location>
</feature>
<dbReference type="AlphaFoldDB" id="A0AAD7E2Q1"/>
<proteinExistence type="predicted"/>
<dbReference type="PANTHER" id="PTHR46910:SF38">
    <property type="entry name" value="ZN(2)-C6 FUNGAL-TYPE DOMAIN-CONTAINING PROTEIN"/>
    <property type="match status" value="1"/>
</dbReference>
<dbReference type="GO" id="GO:0003677">
    <property type="term" value="F:DNA binding"/>
    <property type="evidence" value="ECO:0007669"/>
    <property type="project" value="InterPro"/>
</dbReference>
<evidence type="ECO:0000256" key="1">
    <source>
        <dbReference type="ARBA" id="ARBA00023242"/>
    </source>
</evidence>
<organism evidence="4 5">
    <name type="scientific">Mycena pura</name>
    <dbReference type="NCBI Taxonomy" id="153505"/>
    <lineage>
        <taxon>Eukaryota</taxon>
        <taxon>Fungi</taxon>
        <taxon>Dikarya</taxon>
        <taxon>Basidiomycota</taxon>
        <taxon>Agaricomycotina</taxon>
        <taxon>Agaricomycetes</taxon>
        <taxon>Agaricomycetidae</taxon>
        <taxon>Agaricales</taxon>
        <taxon>Marasmiineae</taxon>
        <taxon>Mycenaceae</taxon>
        <taxon>Mycena</taxon>
    </lineage>
</organism>
<evidence type="ECO:0000256" key="2">
    <source>
        <dbReference type="SAM" id="MobiDB-lite"/>
    </source>
</evidence>
<dbReference type="GO" id="GO:0006351">
    <property type="term" value="P:DNA-templated transcription"/>
    <property type="evidence" value="ECO:0007669"/>
    <property type="project" value="InterPro"/>
</dbReference>
<comment type="caution">
    <text evidence="4">The sequence shown here is derived from an EMBL/GenBank/DDBJ whole genome shotgun (WGS) entry which is preliminary data.</text>
</comment>
<protein>
    <submittedName>
        <fullName evidence="4">Fungal-specific transcription factor domain-containing protein</fullName>
    </submittedName>
</protein>
<dbReference type="InterPro" id="IPR050987">
    <property type="entry name" value="AtrR-like"/>
</dbReference>
<feature type="region of interest" description="Disordered" evidence="2">
    <location>
        <begin position="573"/>
        <end position="656"/>
    </location>
</feature>
<feature type="region of interest" description="Disordered" evidence="2">
    <location>
        <begin position="677"/>
        <end position="710"/>
    </location>
</feature>
<keyword evidence="5" id="KW-1185">Reference proteome</keyword>
<dbReference type="GO" id="GO:0008270">
    <property type="term" value="F:zinc ion binding"/>
    <property type="evidence" value="ECO:0007669"/>
    <property type="project" value="InterPro"/>
</dbReference>
<dbReference type="EMBL" id="JARJCW010000005">
    <property type="protein sequence ID" value="KAJ7224319.1"/>
    <property type="molecule type" value="Genomic_DNA"/>
</dbReference>